<dbReference type="Proteomes" id="UP001174136">
    <property type="component" value="Unassembled WGS sequence"/>
</dbReference>
<evidence type="ECO:0000313" key="6">
    <source>
        <dbReference type="Proteomes" id="UP001174136"/>
    </source>
</evidence>
<accession>A0AA47PAT1</accession>
<evidence type="ECO:0000313" key="5">
    <source>
        <dbReference type="EMBL" id="KAK0154895.1"/>
    </source>
</evidence>
<gene>
    <name evidence="5" type="primary">Pkib</name>
    <name evidence="5" type="ORF">N1851_002787</name>
</gene>
<dbReference type="Pfam" id="PF02827">
    <property type="entry name" value="PKI"/>
    <property type="match status" value="1"/>
</dbReference>
<dbReference type="InterPro" id="IPR004171">
    <property type="entry name" value="cAMP_dep_PKI"/>
</dbReference>
<keyword evidence="6" id="KW-1185">Reference proteome</keyword>
<evidence type="ECO:0000256" key="1">
    <source>
        <dbReference type="ARBA" id="ARBA00002844"/>
    </source>
</evidence>
<comment type="similarity">
    <text evidence="2">Belongs to the PKI family.</text>
</comment>
<dbReference type="AlphaFoldDB" id="A0AA47PAT1"/>
<sequence>MTDVEPVVTDFASTGRTGRRNAIPDLLGSSGGSAGSAELSSKLAELSVVEDADGAGEGSSSGPTQSSGDGEEKAEGT</sequence>
<name>A0AA47PAT1_MERPO</name>
<evidence type="ECO:0000256" key="2">
    <source>
        <dbReference type="ARBA" id="ARBA00006393"/>
    </source>
</evidence>
<keyword evidence="3" id="KW-0649">Protein kinase inhibitor</keyword>
<dbReference type="EMBL" id="JAOPHQ010000322">
    <property type="protein sequence ID" value="KAK0154895.1"/>
    <property type="molecule type" value="Genomic_DNA"/>
</dbReference>
<comment type="function">
    <text evidence="1">Extremely potent competitive inhibitor of cAMP-dependent protein kinase activity, this protein interacts with the catalytic subunit of the enzyme after the cAMP-induced dissociation of its regulatory chains.</text>
</comment>
<evidence type="ECO:0000256" key="4">
    <source>
        <dbReference type="SAM" id="MobiDB-lite"/>
    </source>
</evidence>
<comment type="caution">
    <text evidence="5">The sequence shown here is derived from an EMBL/GenBank/DDBJ whole genome shotgun (WGS) entry which is preliminary data.</text>
</comment>
<dbReference type="PANTHER" id="PTHR15416">
    <property type="entry name" value="CAMP-DEPENDENT PROTEIN KINASE INHIBITOR/PKI"/>
    <property type="match status" value="1"/>
</dbReference>
<feature type="region of interest" description="Disordered" evidence="4">
    <location>
        <begin position="1"/>
        <end position="77"/>
    </location>
</feature>
<evidence type="ECO:0000256" key="3">
    <source>
        <dbReference type="ARBA" id="ARBA00023013"/>
    </source>
</evidence>
<feature type="compositionally biased region" description="Low complexity" evidence="4">
    <location>
        <begin position="35"/>
        <end position="47"/>
    </location>
</feature>
<protein>
    <submittedName>
        <fullName evidence="5">cAMP-dependent protein kinase inhibitor beta</fullName>
    </submittedName>
</protein>
<reference evidence="5" key="1">
    <citation type="journal article" date="2023" name="Front. Mar. Sci.">
        <title>A new Merluccius polli reference genome to investigate the effects of global change in West African waters.</title>
        <authorList>
            <person name="Mateo J.L."/>
            <person name="Blanco-Fernandez C."/>
            <person name="Garcia-Vazquez E."/>
            <person name="Machado-Schiaffino G."/>
        </authorList>
    </citation>
    <scope>NUCLEOTIDE SEQUENCE</scope>
    <source>
        <strain evidence="5">C29</strain>
        <tissue evidence="5">Fin</tissue>
    </source>
</reference>
<organism evidence="5 6">
    <name type="scientific">Merluccius polli</name>
    <name type="common">Benguela hake</name>
    <name type="synonym">Merluccius cadenati</name>
    <dbReference type="NCBI Taxonomy" id="89951"/>
    <lineage>
        <taxon>Eukaryota</taxon>
        <taxon>Metazoa</taxon>
        <taxon>Chordata</taxon>
        <taxon>Craniata</taxon>
        <taxon>Vertebrata</taxon>
        <taxon>Euteleostomi</taxon>
        <taxon>Actinopterygii</taxon>
        <taxon>Neopterygii</taxon>
        <taxon>Teleostei</taxon>
        <taxon>Neoteleostei</taxon>
        <taxon>Acanthomorphata</taxon>
        <taxon>Zeiogadaria</taxon>
        <taxon>Gadariae</taxon>
        <taxon>Gadiformes</taxon>
        <taxon>Gadoidei</taxon>
        <taxon>Merlucciidae</taxon>
        <taxon>Merluccius</taxon>
    </lineage>
</organism>
<proteinExistence type="inferred from homology"/>
<dbReference type="GO" id="GO:0004862">
    <property type="term" value="F:cAMP-dependent protein kinase inhibitor activity"/>
    <property type="evidence" value="ECO:0007669"/>
    <property type="project" value="InterPro"/>
</dbReference>